<gene>
    <name evidence="2" type="ORF">KK060_12260</name>
</gene>
<evidence type="ECO:0000313" key="2">
    <source>
        <dbReference type="EMBL" id="MBT1704058.1"/>
    </source>
</evidence>
<dbReference type="Proteomes" id="UP000772618">
    <property type="component" value="Unassembled WGS sequence"/>
</dbReference>
<comment type="caution">
    <text evidence="2">The sequence shown here is derived from an EMBL/GenBank/DDBJ whole genome shotgun (WGS) entry which is preliminary data.</text>
</comment>
<keyword evidence="1" id="KW-0812">Transmembrane</keyword>
<protein>
    <recommendedName>
        <fullName evidence="4">DUF2798 domain-containing protein</fullName>
    </recommendedName>
</protein>
<name>A0ABS5VRK9_9BACT</name>
<evidence type="ECO:0008006" key="4">
    <source>
        <dbReference type="Google" id="ProtNLM"/>
    </source>
</evidence>
<feature type="transmembrane region" description="Helical" evidence="1">
    <location>
        <begin position="83"/>
        <end position="103"/>
    </location>
</feature>
<sequence length="165" mass="18674">MRIILNLITLALQGIITLIALVAIYMIFVLLDYQGGIDAFVGTILFQPIIGGLISTVTIGICLLIGLPIRINYRINTWWTKRVWLSIFNVFIGLSLLILSLLPSLREIITTSTEDDGFIQREIPNTALAITGWFLTGFSLLHLFPPYKFRIWTENMIKKVYNGES</sequence>
<feature type="transmembrane region" description="Helical" evidence="1">
    <location>
        <begin position="123"/>
        <end position="144"/>
    </location>
</feature>
<feature type="transmembrane region" description="Helical" evidence="1">
    <location>
        <begin position="7"/>
        <end position="29"/>
    </location>
</feature>
<evidence type="ECO:0000256" key="1">
    <source>
        <dbReference type="SAM" id="Phobius"/>
    </source>
</evidence>
<keyword evidence="3" id="KW-1185">Reference proteome</keyword>
<keyword evidence="1" id="KW-1133">Transmembrane helix</keyword>
<dbReference type="RefSeq" id="WP_254154020.1">
    <property type="nucleotide sequence ID" value="NZ_JAHESD010000024.1"/>
</dbReference>
<dbReference type="EMBL" id="JAHESD010000024">
    <property type="protein sequence ID" value="MBT1704058.1"/>
    <property type="molecule type" value="Genomic_DNA"/>
</dbReference>
<accession>A0ABS5VRK9</accession>
<proteinExistence type="predicted"/>
<keyword evidence="1" id="KW-0472">Membrane</keyword>
<evidence type="ECO:0000313" key="3">
    <source>
        <dbReference type="Proteomes" id="UP000772618"/>
    </source>
</evidence>
<organism evidence="2 3">
    <name type="scientific">Chryseosolibacter indicus</name>
    <dbReference type="NCBI Taxonomy" id="2782351"/>
    <lineage>
        <taxon>Bacteria</taxon>
        <taxon>Pseudomonadati</taxon>
        <taxon>Bacteroidota</taxon>
        <taxon>Cytophagia</taxon>
        <taxon>Cytophagales</taxon>
        <taxon>Chryseotaleaceae</taxon>
        <taxon>Chryseosolibacter</taxon>
    </lineage>
</organism>
<feature type="transmembrane region" description="Helical" evidence="1">
    <location>
        <begin position="49"/>
        <end position="71"/>
    </location>
</feature>
<reference evidence="2 3" key="1">
    <citation type="submission" date="2021-05" db="EMBL/GenBank/DDBJ databases">
        <title>A Polyphasic approach of four new species of the genus Ohtaekwangia: Ohtaekwangia histidinii sp. nov., Ohtaekwangia cretensis sp. nov., Ohtaekwangia indiensis sp. nov., Ohtaekwangia reichenbachii sp. nov. from diverse environment.</title>
        <authorList>
            <person name="Octaviana S."/>
        </authorList>
    </citation>
    <scope>NUCLEOTIDE SEQUENCE [LARGE SCALE GENOMIC DNA]</scope>
    <source>
        <strain evidence="2 3">PWU20</strain>
    </source>
</reference>